<evidence type="ECO:0008006" key="3">
    <source>
        <dbReference type="Google" id="ProtNLM"/>
    </source>
</evidence>
<keyword evidence="1" id="KW-0812">Transmembrane</keyword>
<sequence length="171" mass="20094">MTKFKLKYIFVLIFVILILIIGGSLIFWESGQKKSEKPEKVREHNVEEMTPDEVIHAFVELMYTYDTSERMFYEGTEEYMTQAGYDMIVPFVGEEDSDAEPEIRMVSKLQEVYCFYQRDTEPDREEAIVEVWSTVSGTGSYRIRTLLHLEMIQQENGWKINSCTVLDTLEE</sequence>
<proteinExistence type="predicted"/>
<name>A0A6N2VYT4_9FIRM</name>
<gene>
    <name evidence="2" type="ORF">CNLFYP112_03020</name>
</gene>
<protein>
    <recommendedName>
        <fullName evidence="3">DUF4829 domain-containing protein</fullName>
    </recommendedName>
</protein>
<evidence type="ECO:0000313" key="2">
    <source>
        <dbReference type="EMBL" id="VYT35298.1"/>
    </source>
</evidence>
<feature type="transmembrane region" description="Helical" evidence="1">
    <location>
        <begin position="6"/>
        <end position="28"/>
    </location>
</feature>
<dbReference type="AlphaFoldDB" id="A0A6N2VYT4"/>
<accession>A0A6N2VYT4</accession>
<keyword evidence="1" id="KW-0472">Membrane</keyword>
<dbReference type="EMBL" id="CACRTG010000041">
    <property type="protein sequence ID" value="VYT35298.1"/>
    <property type="molecule type" value="Genomic_DNA"/>
</dbReference>
<keyword evidence="1" id="KW-1133">Transmembrane helix</keyword>
<evidence type="ECO:0000256" key="1">
    <source>
        <dbReference type="SAM" id="Phobius"/>
    </source>
</evidence>
<organism evidence="2">
    <name type="scientific">[Clostridium] nexile</name>
    <dbReference type="NCBI Taxonomy" id="29361"/>
    <lineage>
        <taxon>Bacteria</taxon>
        <taxon>Bacillati</taxon>
        <taxon>Bacillota</taxon>
        <taxon>Clostridia</taxon>
        <taxon>Lachnospirales</taxon>
        <taxon>Lachnospiraceae</taxon>
        <taxon>Tyzzerella</taxon>
    </lineage>
</organism>
<reference evidence="2" key="1">
    <citation type="submission" date="2019-11" db="EMBL/GenBank/DDBJ databases">
        <authorList>
            <person name="Feng L."/>
        </authorList>
    </citation>
    <scope>NUCLEOTIDE SEQUENCE</scope>
    <source>
        <strain evidence="2">CnexileLFYP112</strain>
    </source>
</reference>